<dbReference type="GO" id="GO:0008017">
    <property type="term" value="F:microtubule binding"/>
    <property type="evidence" value="ECO:0007669"/>
    <property type="project" value="InterPro"/>
</dbReference>
<keyword evidence="3" id="KW-0963">Cytoplasm</keyword>
<dbReference type="Pfam" id="PF06886">
    <property type="entry name" value="TPX2"/>
    <property type="match status" value="1"/>
</dbReference>
<dbReference type="EMBL" id="KI630827">
    <property type="protein sequence ID" value="EYU32521.1"/>
    <property type="molecule type" value="Genomic_DNA"/>
</dbReference>
<dbReference type="PANTHER" id="PTHR46372:SF2">
    <property type="entry name" value="PROTEIN WVD2-LIKE 3"/>
    <property type="match status" value="1"/>
</dbReference>
<evidence type="ECO:0000259" key="7">
    <source>
        <dbReference type="Pfam" id="PF06886"/>
    </source>
</evidence>
<dbReference type="eggNOG" id="ENOG502RERJ">
    <property type="taxonomic scope" value="Eukaryota"/>
</dbReference>
<evidence type="ECO:0000256" key="2">
    <source>
        <dbReference type="ARBA" id="ARBA00005885"/>
    </source>
</evidence>
<evidence type="ECO:0000256" key="1">
    <source>
        <dbReference type="ARBA" id="ARBA00004245"/>
    </source>
</evidence>
<accession>A0A022QXB1</accession>
<reference evidence="8 9" key="1">
    <citation type="journal article" date="2013" name="Proc. Natl. Acad. Sci. U.S.A.">
        <title>Fine-scale variation in meiotic recombination in Mimulus inferred from population shotgun sequencing.</title>
        <authorList>
            <person name="Hellsten U."/>
            <person name="Wright K.M."/>
            <person name="Jenkins J."/>
            <person name="Shu S."/>
            <person name="Yuan Y."/>
            <person name="Wessler S.R."/>
            <person name="Schmutz J."/>
            <person name="Willis J.H."/>
            <person name="Rokhsar D.S."/>
        </authorList>
    </citation>
    <scope>NUCLEOTIDE SEQUENCE [LARGE SCALE GENOMIC DNA]</scope>
    <source>
        <strain evidence="9">cv. DUN x IM62</strain>
    </source>
</reference>
<keyword evidence="9" id="KW-1185">Reference proteome</keyword>
<evidence type="ECO:0000256" key="3">
    <source>
        <dbReference type="ARBA" id="ARBA00022490"/>
    </source>
</evidence>
<dbReference type="Proteomes" id="UP000030748">
    <property type="component" value="Unassembled WGS sequence"/>
</dbReference>
<feature type="region of interest" description="Disordered" evidence="6">
    <location>
        <begin position="218"/>
        <end position="287"/>
    </location>
</feature>
<dbReference type="AlphaFoldDB" id="A0A022QXB1"/>
<keyword evidence="4" id="KW-0493">Microtubule</keyword>
<feature type="compositionally biased region" description="Polar residues" evidence="6">
    <location>
        <begin position="99"/>
        <end position="118"/>
    </location>
</feature>
<feature type="compositionally biased region" description="Basic and acidic residues" evidence="6">
    <location>
        <begin position="252"/>
        <end position="263"/>
    </location>
</feature>
<feature type="region of interest" description="Disordered" evidence="6">
    <location>
        <begin position="79"/>
        <end position="147"/>
    </location>
</feature>
<dbReference type="GO" id="GO:0000226">
    <property type="term" value="P:microtubule cytoskeleton organization"/>
    <property type="evidence" value="ECO:0007669"/>
    <property type="project" value="InterPro"/>
</dbReference>
<dbReference type="InterPro" id="IPR027329">
    <property type="entry name" value="TPX2_C"/>
</dbReference>
<evidence type="ECO:0000256" key="5">
    <source>
        <dbReference type="ARBA" id="ARBA00023212"/>
    </source>
</evidence>
<evidence type="ECO:0000313" key="8">
    <source>
        <dbReference type="EMBL" id="EYU32521.1"/>
    </source>
</evidence>
<gene>
    <name evidence="8" type="ORF">MIMGU_mgv1a024698mg</name>
</gene>
<evidence type="ECO:0000313" key="9">
    <source>
        <dbReference type="Proteomes" id="UP000030748"/>
    </source>
</evidence>
<evidence type="ECO:0000256" key="6">
    <source>
        <dbReference type="SAM" id="MobiDB-lite"/>
    </source>
</evidence>
<dbReference type="STRING" id="4155.A0A022QXB1"/>
<keyword evidence="5" id="KW-0206">Cytoskeleton</keyword>
<evidence type="ECO:0000256" key="4">
    <source>
        <dbReference type="ARBA" id="ARBA00022701"/>
    </source>
</evidence>
<dbReference type="PANTHER" id="PTHR46372">
    <property type="entry name" value="PROTEIN WVD2-LIKE 3"/>
    <property type="match status" value="1"/>
</dbReference>
<dbReference type="GO" id="GO:0005874">
    <property type="term" value="C:microtubule"/>
    <property type="evidence" value="ECO:0007669"/>
    <property type="project" value="UniProtKB-KW"/>
</dbReference>
<feature type="non-terminal residue" evidence="8">
    <location>
        <position position="1"/>
    </location>
</feature>
<comment type="similarity">
    <text evidence="2">Belongs to the TPX2 family.</text>
</comment>
<feature type="domain" description="TPX2 C-terminal" evidence="7">
    <location>
        <begin position="163"/>
        <end position="232"/>
    </location>
</feature>
<comment type="subcellular location">
    <subcellularLocation>
        <location evidence="1">Cytoplasm</location>
        <location evidence="1">Cytoskeleton</location>
    </subcellularLocation>
</comment>
<name>A0A022QXB1_ERYGU</name>
<dbReference type="InterPro" id="IPR044806">
    <property type="entry name" value="WVD2/WDL1-4"/>
</dbReference>
<sequence length="287" mass="31753">NPELQDCEVKECNNDKSDEVTQLSRVEAREQNIPISEGLKVIDDNKKRQTRGRKTARSAVGNCKIKCTVPQPFALATEKRASYGPRPNGAEFDNVTAGGKSSQVRVVSHANSAKQNPAVSPIVPRKPLQPDNKRRPDEDNCSVASSTAATARKFKTTVASAPTFKSSARAERRKEFYTKLEEKHHALEAEKTQYEARTKEESEAAIKQLRKSLTFKASPMPSFYNEGPPPKIELKKLPPTRAKSPKLGRRKSSSDAKGFDIFRDSPPAMTSTNRKNGESCMDIAVHS</sequence>
<proteinExistence type="inferred from homology"/>
<protein>
    <recommendedName>
        <fullName evidence="7">TPX2 C-terminal domain-containing protein</fullName>
    </recommendedName>
</protein>
<organism evidence="8 9">
    <name type="scientific">Erythranthe guttata</name>
    <name type="common">Yellow monkey flower</name>
    <name type="synonym">Mimulus guttatus</name>
    <dbReference type="NCBI Taxonomy" id="4155"/>
    <lineage>
        <taxon>Eukaryota</taxon>
        <taxon>Viridiplantae</taxon>
        <taxon>Streptophyta</taxon>
        <taxon>Embryophyta</taxon>
        <taxon>Tracheophyta</taxon>
        <taxon>Spermatophyta</taxon>
        <taxon>Magnoliopsida</taxon>
        <taxon>eudicotyledons</taxon>
        <taxon>Gunneridae</taxon>
        <taxon>Pentapetalae</taxon>
        <taxon>asterids</taxon>
        <taxon>lamiids</taxon>
        <taxon>Lamiales</taxon>
        <taxon>Phrymaceae</taxon>
        <taxon>Erythranthe</taxon>
    </lineage>
</organism>